<dbReference type="PANTHER" id="PTHR38700">
    <property type="entry name" value="YALI0E22418P"/>
    <property type="match status" value="1"/>
</dbReference>
<name>A0AAD4CHU0_ASPNN</name>
<feature type="compositionally biased region" description="Basic and acidic residues" evidence="1">
    <location>
        <begin position="195"/>
        <end position="212"/>
    </location>
</feature>
<feature type="region of interest" description="Disordered" evidence="1">
    <location>
        <begin position="702"/>
        <end position="818"/>
    </location>
</feature>
<proteinExistence type="predicted"/>
<accession>A0AAD4CHU0</accession>
<dbReference type="Proteomes" id="UP001194746">
    <property type="component" value="Unassembled WGS sequence"/>
</dbReference>
<dbReference type="Gene3D" id="3.10.20.90">
    <property type="entry name" value="Phosphatidylinositol 3-kinase Catalytic Subunit, Chain A, domain 1"/>
    <property type="match status" value="1"/>
</dbReference>
<dbReference type="InterPro" id="IPR029071">
    <property type="entry name" value="Ubiquitin-like_domsf"/>
</dbReference>
<dbReference type="AlphaFoldDB" id="A0AAD4CHU0"/>
<sequence length="818" mass="89690">MEKQDAVVAAAQQQPMKFSRYRSVRKAAAKTSPDMGQHPHPPPSIPLSPATASSTRRPSTSRAHQTMATDNGPAPTIQRSMSRYRRQRAPPSRASSSDATSLPPVPVPTDQILAYNARSQGPMPQRMRSRGGNAERKIEDIPNVNPFLGEDEEDDDQRELHRQNAMDSLTGGDPAGKQAPPVSRRPTTGGRTGKHSNERHRIGDGDLSESRRRLSREHKRRSLKDVAKATPPKNKIDPDVVAGDKLLDPRSPPGPGVDAPVSAVNAGERRVTVQYKKMSMELPVTPTTSATDLLCLASDRLCGEIDSAKFILMESFSEQGLERPLRQYEAVRDVMNSWAHDRENSLIVVPAASVDALALLDAQRVSAQQPAEVTLHLYYSQRPRKWDKRYITLRSDGQITVSKKEHGQDQVNVCHLSDFDIYSPTASMLSHNVKPPKKICQAIKSQQKSSMFLTTENFVHFFATNDKAIADRWYKAVQMWRSWYLVNMLGAGQKEEVVESPTEDDATTNQPPRPLLDLSNNFNPETSPPALGRSRSSRSKDLFSRKKPSREHGPPPASFPKAFADENDMPEPAPVGESAFAPSGLLGRTYTVRQRAMKEREDREKRATEEPFIGQGLVGTMATRRSGPSSRSNTMTSTQAPDLTGLMSRSQSQKIRPLVDLTPAYQEPPQHLRKGKGVTVERGQPLIDAATGPDAPGGIVIPPSSTWRRPPPPPDLPAAPSEGCTRMRSNTARSTSHHHRPQVYTAPASPISPTDGAPPREEPFLPNSLLARSAQLATAQGSTPIGHGVATGDRNASKPMLDMSPENPFAEGSLLRGL</sequence>
<feature type="compositionally biased region" description="Basic and acidic residues" evidence="1">
    <location>
        <begin position="596"/>
        <end position="609"/>
    </location>
</feature>
<evidence type="ECO:0000313" key="2">
    <source>
        <dbReference type="EMBL" id="KAF9886776.1"/>
    </source>
</evidence>
<feature type="compositionally biased region" description="Polar residues" evidence="1">
    <location>
        <begin position="626"/>
        <end position="652"/>
    </location>
</feature>
<dbReference type="Gene3D" id="2.30.29.30">
    <property type="entry name" value="Pleckstrin-homology domain (PH domain)/Phosphotyrosine-binding domain (PTB)"/>
    <property type="match status" value="1"/>
</dbReference>
<dbReference type="EMBL" id="VCAU01000072">
    <property type="protein sequence ID" value="KAF9886776.1"/>
    <property type="molecule type" value="Genomic_DNA"/>
</dbReference>
<feature type="compositionally biased region" description="Low complexity" evidence="1">
    <location>
        <begin position="47"/>
        <end position="63"/>
    </location>
</feature>
<evidence type="ECO:0000256" key="1">
    <source>
        <dbReference type="SAM" id="MobiDB-lite"/>
    </source>
</evidence>
<feature type="region of interest" description="Disordered" evidence="1">
    <location>
        <begin position="594"/>
        <end position="652"/>
    </location>
</feature>
<evidence type="ECO:0008006" key="4">
    <source>
        <dbReference type="Google" id="ProtNLM"/>
    </source>
</evidence>
<feature type="compositionally biased region" description="Basic residues" evidence="1">
    <location>
        <begin position="19"/>
        <end position="28"/>
    </location>
</feature>
<feature type="compositionally biased region" description="Low complexity" evidence="1">
    <location>
        <begin position="1"/>
        <end position="14"/>
    </location>
</feature>
<comment type="caution">
    <text evidence="2">The sequence shown here is derived from an EMBL/GenBank/DDBJ whole genome shotgun (WGS) entry which is preliminary data.</text>
</comment>
<dbReference type="PANTHER" id="PTHR38700:SF1">
    <property type="entry name" value="PH DOMAIN-CONTAINING PROTEIN"/>
    <property type="match status" value="1"/>
</dbReference>
<feature type="compositionally biased region" description="Basic residues" evidence="1">
    <location>
        <begin position="213"/>
        <end position="222"/>
    </location>
</feature>
<organism evidence="2 3">
    <name type="scientific">Aspergillus nanangensis</name>
    <dbReference type="NCBI Taxonomy" id="2582783"/>
    <lineage>
        <taxon>Eukaryota</taxon>
        <taxon>Fungi</taxon>
        <taxon>Dikarya</taxon>
        <taxon>Ascomycota</taxon>
        <taxon>Pezizomycotina</taxon>
        <taxon>Eurotiomycetes</taxon>
        <taxon>Eurotiomycetidae</taxon>
        <taxon>Eurotiales</taxon>
        <taxon>Aspergillaceae</taxon>
        <taxon>Aspergillus</taxon>
        <taxon>Aspergillus subgen. Circumdati</taxon>
    </lineage>
</organism>
<evidence type="ECO:0000313" key="3">
    <source>
        <dbReference type="Proteomes" id="UP001194746"/>
    </source>
</evidence>
<dbReference type="SUPFAM" id="SSF54236">
    <property type="entry name" value="Ubiquitin-like"/>
    <property type="match status" value="1"/>
</dbReference>
<dbReference type="SUPFAM" id="SSF50729">
    <property type="entry name" value="PH domain-like"/>
    <property type="match status" value="1"/>
</dbReference>
<feature type="region of interest" description="Disordered" evidence="1">
    <location>
        <begin position="496"/>
        <end position="582"/>
    </location>
</feature>
<feature type="region of interest" description="Disordered" evidence="1">
    <location>
        <begin position="1"/>
        <end position="242"/>
    </location>
</feature>
<reference evidence="2" key="2">
    <citation type="submission" date="2020-02" db="EMBL/GenBank/DDBJ databases">
        <authorList>
            <person name="Gilchrist C.L.M."/>
            <person name="Chooi Y.-H."/>
        </authorList>
    </citation>
    <scope>NUCLEOTIDE SEQUENCE</scope>
    <source>
        <strain evidence="2">MST-FP2251</strain>
    </source>
</reference>
<dbReference type="InterPro" id="IPR011993">
    <property type="entry name" value="PH-like_dom_sf"/>
</dbReference>
<reference evidence="2" key="1">
    <citation type="journal article" date="2019" name="Beilstein J. Org. Chem.">
        <title>Nanangenines: drimane sesquiterpenoids as the dominant metabolite cohort of a novel Australian fungus, Aspergillus nanangensis.</title>
        <authorList>
            <person name="Lacey H.J."/>
            <person name="Gilchrist C.L.M."/>
            <person name="Crombie A."/>
            <person name="Kalaitzis J.A."/>
            <person name="Vuong D."/>
            <person name="Rutledge P.J."/>
            <person name="Turner P."/>
            <person name="Pitt J.I."/>
            <person name="Lacey E."/>
            <person name="Chooi Y.H."/>
            <person name="Piggott A.M."/>
        </authorList>
    </citation>
    <scope>NUCLEOTIDE SEQUENCE</scope>
    <source>
        <strain evidence="2">MST-FP2251</strain>
    </source>
</reference>
<keyword evidence="3" id="KW-1185">Reference proteome</keyword>
<gene>
    <name evidence="2" type="ORF">FE257_011153</name>
</gene>
<protein>
    <recommendedName>
        <fullName evidence="4">PH domain-containing protein</fullName>
    </recommendedName>
</protein>